<dbReference type="PANTHER" id="PTHR36344:SF5">
    <property type="entry name" value="INTEGRASE CORE DOMAIN CONTAINING PROTEIN"/>
    <property type="match status" value="1"/>
</dbReference>
<evidence type="ECO:0000313" key="2">
    <source>
        <dbReference type="EMBL" id="KAG5580550.1"/>
    </source>
</evidence>
<evidence type="ECO:0000313" key="3">
    <source>
        <dbReference type="Proteomes" id="UP000824120"/>
    </source>
</evidence>
<comment type="caution">
    <text evidence="2">The sequence shown here is derived from an EMBL/GenBank/DDBJ whole genome shotgun (WGS) entry which is preliminary data.</text>
</comment>
<organism evidence="2 3">
    <name type="scientific">Solanum commersonii</name>
    <name type="common">Commerson's wild potato</name>
    <name type="synonym">Commerson's nightshade</name>
    <dbReference type="NCBI Taxonomy" id="4109"/>
    <lineage>
        <taxon>Eukaryota</taxon>
        <taxon>Viridiplantae</taxon>
        <taxon>Streptophyta</taxon>
        <taxon>Embryophyta</taxon>
        <taxon>Tracheophyta</taxon>
        <taxon>Spermatophyta</taxon>
        <taxon>Magnoliopsida</taxon>
        <taxon>eudicotyledons</taxon>
        <taxon>Gunneridae</taxon>
        <taxon>Pentapetalae</taxon>
        <taxon>asterids</taxon>
        <taxon>lamiids</taxon>
        <taxon>Solanales</taxon>
        <taxon>Solanaceae</taxon>
        <taxon>Solanoideae</taxon>
        <taxon>Solaneae</taxon>
        <taxon>Solanum</taxon>
    </lineage>
</organism>
<dbReference type="EMBL" id="JACXVP010000010">
    <property type="protein sequence ID" value="KAG5580550.1"/>
    <property type="molecule type" value="Genomic_DNA"/>
</dbReference>
<proteinExistence type="predicted"/>
<dbReference type="OrthoDB" id="1321906at2759"/>
<dbReference type="Proteomes" id="UP000824120">
    <property type="component" value="Chromosome 10"/>
</dbReference>
<feature type="coiled-coil region" evidence="1">
    <location>
        <begin position="33"/>
        <end position="67"/>
    </location>
</feature>
<dbReference type="PANTHER" id="PTHR36344">
    <property type="entry name" value="RX N-TERMINAL DOMAIN-CONTAINING PROTEIN"/>
    <property type="match status" value="1"/>
</dbReference>
<gene>
    <name evidence="2" type="ORF">H5410_051177</name>
</gene>
<accession>A0A9J5WZZ2</accession>
<dbReference type="AlphaFoldDB" id="A0A9J5WZZ2"/>
<reference evidence="2 3" key="1">
    <citation type="submission" date="2020-09" db="EMBL/GenBank/DDBJ databases">
        <title>De no assembly of potato wild relative species, Solanum commersonii.</title>
        <authorList>
            <person name="Cho K."/>
        </authorList>
    </citation>
    <scope>NUCLEOTIDE SEQUENCE [LARGE SCALE GENOMIC DNA]</scope>
    <source>
        <strain evidence="2">LZ3.2</strain>
        <tissue evidence="2">Leaf</tissue>
    </source>
</reference>
<protein>
    <submittedName>
        <fullName evidence="2">Uncharacterized protein</fullName>
    </submittedName>
</protein>
<name>A0A9J5WZZ2_SOLCO</name>
<keyword evidence="3" id="KW-1185">Reference proteome</keyword>
<sequence>MDPATTERLSQINQRILNVENERSEQHMSAGFSELVEQRIQQLLNQIQTLEEEGRTLSRDREDLIDKTSLRESQPEGTRLVIPPSLDYRGYRLNCLSWQHPYSDGSAQDWRKRKGEKASEAEFFLFHSVAQWRHCSARPDLPADTVPTSNGMLLTSWSGTGSGHSFDAMPLWWHGNRRMGAVFISSLACGRLVHPSIAQPRGFKIASPNGMNINLRFYKAWSTLCRSLHLSRGAAGFLSFTFK</sequence>
<keyword evidence="1" id="KW-0175">Coiled coil</keyword>
<evidence type="ECO:0000256" key="1">
    <source>
        <dbReference type="SAM" id="Coils"/>
    </source>
</evidence>